<dbReference type="OrthoDB" id="5499068at2"/>
<dbReference type="EMBL" id="BJXR01000017">
    <property type="protein sequence ID" value="GEN06691.1"/>
    <property type="molecule type" value="Genomic_DNA"/>
</dbReference>
<sequence length="265" mass="28355">MRDTEALTRQAEAFFSAHPGVSLLALGAGEHAESMDLSPLGLPATYLPAERNLSLAAQYLALNQFAFGGIGVPRWVLSDLYLMPGAIGFLRCPARMLKPEVRAHLGLADEDPAIGAAYYAAPSVTPGLFIGVSLLSFLPGTGAGAWVKTLTLSMLRAKRLRGVAQWDNPSVRVHSRLGPLRLVGRVPGGHEYGERTFVYESDLSDGARVAEAMERRLSLPHSRRVAVTDLGALSALLDRAEAGEKLYLVPPGVHDGQVLVREGVP</sequence>
<evidence type="ECO:0000313" key="1">
    <source>
        <dbReference type="EMBL" id="GEN06691.1"/>
    </source>
</evidence>
<proteinExistence type="predicted"/>
<reference evidence="2 3" key="1">
    <citation type="submission" date="2016-10" db="EMBL/GenBank/DDBJ databases">
        <authorList>
            <person name="Varghese N."/>
            <person name="Submissions S."/>
        </authorList>
    </citation>
    <scope>NUCLEOTIDE SEQUENCE [LARGE SCALE GENOMIC DNA]</scope>
    <source>
        <strain evidence="2 3">DSM 16525</strain>
    </source>
</reference>
<gene>
    <name evidence="1" type="ORF">MFU01_17280</name>
    <name evidence="2" type="ORF">SAMN05443572_104677</name>
</gene>
<dbReference type="AlphaFoldDB" id="A0A511SXQ6"/>
<comment type="caution">
    <text evidence="1">The sequence shown here is derived from an EMBL/GenBank/DDBJ whole genome shotgun (WGS) entry which is preliminary data.</text>
</comment>
<dbReference type="STRING" id="1334629.MFUL124B02_39785"/>
<accession>A0A511SXQ6</accession>
<keyword evidence="3" id="KW-1185">Reference proteome</keyword>
<organism evidence="1 4">
    <name type="scientific">Myxococcus fulvus</name>
    <dbReference type="NCBI Taxonomy" id="33"/>
    <lineage>
        <taxon>Bacteria</taxon>
        <taxon>Pseudomonadati</taxon>
        <taxon>Myxococcota</taxon>
        <taxon>Myxococcia</taxon>
        <taxon>Myxococcales</taxon>
        <taxon>Cystobacterineae</taxon>
        <taxon>Myxococcaceae</taxon>
        <taxon>Myxococcus</taxon>
    </lineage>
</organism>
<dbReference type="EMBL" id="FOIB01000004">
    <property type="protein sequence ID" value="SEU06455.1"/>
    <property type="molecule type" value="Genomic_DNA"/>
</dbReference>
<dbReference type="Proteomes" id="UP000183760">
    <property type="component" value="Unassembled WGS sequence"/>
</dbReference>
<dbReference type="RefSeq" id="WP_074954257.1">
    <property type="nucleotide sequence ID" value="NZ_BJXR01000017.1"/>
</dbReference>
<evidence type="ECO:0000313" key="3">
    <source>
        <dbReference type="Proteomes" id="UP000183760"/>
    </source>
</evidence>
<dbReference type="Proteomes" id="UP000321514">
    <property type="component" value="Unassembled WGS sequence"/>
</dbReference>
<evidence type="ECO:0000313" key="4">
    <source>
        <dbReference type="Proteomes" id="UP000321514"/>
    </source>
</evidence>
<evidence type="ECO:0000313" key="2">
    <source>
        <dbReference type="EMBL" id="SEU06455.1"/>
    </source>
</evidence>
<protein>
    <submittedName>
        <fullName evidence="1">Uncharacterized protein</fullName>
    </submittedName>
</protein>
<reference evidence="1 4" key="2">
    <citation type="submission" date="2019-07" db="EMBL/GenBank/DDBJ databases">
        <title>Whole genome shotgun sequence of Myxococcus fulvus NBRC 100333.</title>
        <authorList>
            <person name="Hosoyama A."/>
            <person name="Uohara A."/>
            <person name="Ohji S."/>
            <person name="Ichikawa N."/>
        </authorList>
    </citation>
    <scope>NUCLEOTIDE SEQUENCE [LARGE SCALE GENOMIC DNA]</scope>
    <source>
        <strain evidence="1 4">NBRC 100333</strain>
    </source>
</reference>
<name>A0A511SXQ6_MYXFU</name>